<comment type="caution">
    <text evidence="3">The sequence shown here is derived from an EMBL/GenBank/DDBJ whole genome shotgun (WGS) entry which is preliminary data.</text>
</comment>
<dbReference type="AlphaFoldDB" id="A0AAD8MYK8"/>
<dbReference type="PANTHER" id="PTHR33740">
    <property type="entry name" value="GPI-ANCHORED ADHESIN-LIKE PROTEIN"/>
    <property type="match status" value="1"/>
</dbReference>
<dbReference type="Proteomes" id="UP001237642">
    <property type="component" value="Unassembled WGS sequence"/>
</dbReference>
<feature type="coiled-coil region" evidence="1">
    <location>
        <begin position="445"/>
        <end position="528"/>
    </location>
</feature>
<accession>A0AAD8MYK8</accession>
<reference evidence="3" key="2">
    <citation type="submission" date="2023-05" db="EMBL/GenBank/DDBJ databases">
        <authorList>
            <person name="Schelkunov M.I."/>
        </authorList>
    </citation>
    <scope>NUCLEOTIDE SEQUENCE</scope>
    <source>
        <strain evidence="3">Hsosn_3</strain>
        <tissue evidence="3">Leaf</tissue>
    </source>
</reference>
<name>A0AAD8MYK8_9APIA</name>
<proteinExistence type="predicted"/>
<evidence type="ECO:0000256" key="2">
    <source>
        <dbReference type="SAM" id="Phobius"/>
    </source>
</evidence>
<protein>
    <submittedName>
        <fullName evidence="3">SLH domain-containing protein</fullName>
    </submittedName>
</protein>
<sequence length="566" mass="64302">MRSSLIIPSSPLFLAIKTPFLNHRFRYNSSYPSLFTYLRPRNPNFFASSLQNLEVSWVFNDPNHKDDFNGWAVAENIPIQTKKKKGTFVLVGVGASILALLLVFWQFSLSRKGFRFRSKALHDVIVSSETDQTIDSDVTVDASSVDVAPQASSESVSDMVDEAVPSATSHDKREEEYVGRITVPVAVDSIQQEGLSMLKKLKIVEDFAKADELCTRREYARWLARANLLLERKHKHKIVPSMALSGSTILAFDDVSVEDPDFLCIQSLAEAGVVSSKLSLDDSSWHKGAKFSPERFISRQDLISWKAKLEYEVMPGLSEGISRNNLGFMDVREINSDAIVVLFKDLLAGDKSIIRTVFGQGKRFQPNKPCTTAQAAVALTSGRMEGAIHSELSRLEAECSLRQMEMAEIKSELQERGDIQKYWEIKFEEEKCRGVEVERSCVVAMQNLDQEKSVQEDILAEYMKEKAAMDCQKLLLSSLKEEIDDMYQRLETERLAYIDDHLSVQNMRGDLQAKYDEILDKKSILEAEIEAVRILRSWIEDEARKSQARAKVFEEAAKRWRWSQQP</sequence>
<organism evidence="3 4">
    <name type="scientific">Heracleum sosnowskyi</name>
    <dbReference type="NCBI Taxonomy" id="360622"/>
    <lineage>
        <taxon>Eukaryota</taxon>
        <taxon>Viridiplantae</taxon>
        <taxon>Streptophyta</taxon>
        <taxon>Embryophyta</taxon>
        <taxon>Tracheophyta</taxon>
        <taxon>Spermatophyta</taxon>
        <taxon>Magnoliopsida</taxon>
        <taxon>eudicotyledons</taxon>
        <taxon>Gunneridae</taxon>
        <taxon>Pentapetalae</taxon>
        <taxon>asterids</taxon>
        <taxon>campanulids</taxon>
        <taxon>Apiales</taxon>
        <taxon>Apiaceae</taxon>
        <taxon>Apioideae</taxon>
        <taxon>apioid superclade</taxon>
        <taxon>Tordylieae</taxon>
        <taxon>Tordyliinae</taxon>
        <taxon>Heracleum</taxon>
    </lineage>
</organism>
<keyword evidence="1" id="KW-0175">Coiled coil</keyword>
<gene>
    <name evidence="3" type="ORF">POM88_018092</name>
</gene>
<dbReference type="PANTHER" id="PTHR33740:SF1">
    <property type="entry name" value="SLH DOMAIN PROTEIN"/>
    <property type="match status" value="1"/>
</dbReference>
<feature type="transmembrane region" description="Helical" evidence="2">
    <location>
        <begin position="88"/>
        <end position="107"/>
    </location>
</feature>
<keyword evidence="2" id="KW-1133">Transmembrane helix</keyword>
<keyword evidence="4" id="KW-1185">Reference proteome</keyword>
<dbReference type="EMBL" id="JAUIZM010000004">
    <property type="protein sequence ID" value="KAK1389914.1"/>
    <property type="molecule type" value="Genomic_DNA"/>
</dbReference>
<keyword evidence="2" id="KW-0472">Membrane</keyword>
<evidence type="ECO:0000256" key="1">
    <source>
        <dbReference type="SAM" id="Coils"/>
    </source>
</evidence>
<keyword evidence="2" id="KW-0812">Transmembrane</keyword>
<evidence type="ECO:0000313" key="4">
    <source>
        <dbReference type="Proteomes" id="UP001237642"/>
    </source>
</evidence>
<reference evidence="3" key="1">
    <citation type="submission" date="2023-02" db="EMBL/GenBank/DDBJ databases">
        <title>Genome of toxic invasive species Heracleum sosnowskyi carries increased number of genes despite the absence of recent whole-genome duplications.</title>
        <authorList>
            <person name="Schelkunov M."/>
            <person name="Shtratnikova V."/>
            <person name="Makarenko M."/>
            <person name="Klepikova A."/>
            <person name="Omelchenko D."/>
            <person name="Novikova G."/>
            <person name="Obukhova E."/>
            <person name="Bogdanov V."/>
            <person name="Penin A."/>
            <person name="Logacheva M."/>
        </authorList>
    </citation>
    <scope>NUCLEOTIDE SEQUENCE</scope>
    <source>
        <strain evidence="3">Hsosn_3</strain>
        <tissue evidence="3">Leaf</tissue>
    </source>
</reference>
<evidence type="ECO:0000313" key="3">
    <source>
        <dbReference type="EMBL" id="KAK1389914.1"/>
    </source>
</evidence>